<dbReference type="AlphaFoldDB" id="A0A5B7CUT5"/>
<comment type="caution">
    <text evidence="2">The sequence shown here is derived from an EMBL/GenBank/DDBJ whole genome shotgun (WGS) entry which is preliminary data.</text>
</comment>
<protein>
    <submittedName>
        <fullName evidence="2">Uncharacterized protein</fullName>
    </submittedName>
</protein>
<name>A0A5B7CUT5_PORTR</name>
<keyword evidence="3" id="KW-1185">Reference proteome</keyword>
<feature type="region of interest" description="Disordered" evidence="1">
    <location>
        <begin position="1"/>
        <end position="26"/>
    </location>
</feature>
<evidence type="ECO:0000256" key="1">
    <source>
        <dbReference type="SAM" id="MobiDB-lite"/>
    </source>
</evidence>
<accession>A0A5B7CUT5</accession>
<evidence type="ECO:0000313" key="3">
    <source>
        <dbReference type="Proteomes" id="UP000324222"/>
    </source>
</evidence>
<proteinExistence type="predicted"/>
<gene>
    <name evidence="2" type="ORF">E2C01_005632</name>
</gene>
<evidence type="ECO:0000313" key="2">
    <source>
        <dbReference type="EMBL" id="MPC12918.1"/>
    </source>
</evidence>
<sequence>MRWTGRVDGAGWPDKPTTAAGANELGHKTIGQADTLIDRRV</sequence>
<dbReference type="EMBL" id="VSRR010000246">
    <property type="protein sequence ID" value="MPC12918.1"/>
    <property type="molecule type" value="Genomic_DNA"/>
</dbReference>
<reference evidence="2 3" key="1">
    <citation type="submission" date="2019-05" db="EMBL/GenBank/DDBJ databases">
        <title>Another draft genome of Portunus trituberculatus and its Hox gene families provides insights of decapod evolution.</title>
        <authorList>
            <person name="Jeong J.-H."/>
            <person name="Song I."/>
            <person name="Kim S."/>
            <person name="Choi T."/>
            <person name="Kim D."/>
            <person name="Ryu S."/>
            <person name="Kim W."/>
        </authorList>
    </citation>
    <scope>NUCLEOTIDE SEQUENCE [LARGE SCALE GENOMIC DNA]</scope>
    <source>
        <tissue evidence="2">Muscle</tissue>
    </source>
</reference>
<organism evidence="2 3">
    <name type="scientific">Portunus trituberculatus</name>
    <name type="common">Swimming crab</name>
    <name type="synonym">Neptunus trituberculatus</name>
    <dbReference type="NCBI Taxonomy" id="210409"/>
    <lineage>
        <taxon>Eukaryota</taxon>
        <taxon>Metazoa</taxon>
        <taxon>Ecdysozoa</taxon>
        <taxon>Arthropoda</taxon>
        <taxon>Crustacea</taxon>
        <taxon>Multicrustacea</taxon>
        <taxon>Malacostraca</taxon>
        <taxon>Eumalacostraca</taxon>
        <taxon>Eucarida</taxon>
        <taxon>Decapoda</taxon>
        <taxon>Pleocyemata</taxon>
        <taxon>Brachyura</taxon>
        <taxon>Eubrachyura</taxon>
        <taxon>Portunoidea</taxon>
        <taxon>Portunidae</taxon>
        <taxon>Portuninae</taxon>
        <taxon>Portunus</taxon>
    </lineage>
</organism>
<dbReference type="Proteomes" id="UP000324222">
    <property type="component" value="Unassembled WGS sequence"/>
</dbReference>